<dbReference type="RefSeq" id="WP_147850178.1">
    <property type="nucleotide sequence ID" value="NZ_VDUZ01000037.1"/>
</dbReference>
<evidence type="ECO:0000259" key="2">
    <source>
        <dbReference type="PROSITE" id="PS50110"/>
    </source>
</evidence>
<dbReference type="CDD" id="cd01948">
    <property type="entry name" value="EAL"/>
    <property type="match status" value="1"/>
</dbReference>
<dbReference type="SUPFAM" id="SSF141868">
    <property type="entry name" value="EAL domain-like"/>
    <property type="match status" value="1"/>
</dbReference>
<dbReference type="InterPro" id="IPR050706">
    <property type="entry name" value="Cyclic-di-GMP_PDE-like"/>
</dbReference>
<dbReference type="InterPro" id="IPR001789">
    <property type="entry name" value="Sig_transdc_resp-reg_receiver"/>
</dbReference>
<dbReference type="GO" id="GO:0071111">
    <property type="term" value="F:cyclic-guanylate-specific phosphodiesterase activity"/>
    <property type="evidence" value="ECO:0007669"/>
    <property type="project" value="InterPro"/>
</dbReference>
<feature type="modified residue" description="4-aspartylphosphate" evidence="1">
    <location>
        <position position="64"/>
    </location>
</feature>
<keyword evidence="5" id="KW-1185">Reference proteome</keyword>
<dbReference type="OrthoDB" id="7251575at2"/>
<dbReference type="Gene3D" id="3.40.50.2300">
    <property type="match status" value="1"/>
</dbReference>
<dbReference type="SMART" id="SM00448">
    <property type="entry name" value="REC"/>
    <property type="match status" value="1"/>
</dbReference>
<dbReference type="PROSITE" id="PS50883">
    <property type="entry name" value="EAL"/>
    <property type="match status" value="1"/>
</dbReference>
<comment type="caution">
    <text evidence="4">The sequence shown here is derived from an EMBL/GenBank/DDBJ whole genome shotgun (WGS) entry which is preliminary data.</text>
</comment>
<dbReference type="InterPro" id="IPR011006">
    <property type="entry name" value="CheY-like_superfamily"/>
</dbReference>
<dbReference type="SUPFAM" id="SSF52172">
    <property type="entry name" value="CheY-like"/>
    <property type="match status" value="1"/>
</dbReference>
<evidence type="ECO:0000259" key="3">
    <source>
        <dbReference type="PROSITE" id="PS50883"/>
    </source>
</evidence>
<dbReference type="EMBL" id="VDUZ01000037">
    <property type="protein sequence ID" value="TXL71960.1"/>
    <property type="molecule type" value="Genomic_DNA"/>
</dbReference>
<organism evidence="4 5">
    <name type="scientific">Vineibacter terrae</name>
    <dbReference type="NCBI Taxonomy" id="2586908"/>
    <lineage>
        <taxon>Bacteria</taxon>
        <taxon>Pseudomonadati</taxon>
        <taxon>Pseudomonadota</taxon>
        <taxon>Alphaproteobacteria</taxon>
        <taxon>Hyphomicrobiales</taxon>
        <taxon>Vineibacter</taxon>
    </lineage>
</organism>
<sequence>MASASMSATAPVKPQIVIVEDDDDFRELLVELAVRLNFTVRAAASGEELFWLLRMHAPDALVLDLRLPDTDAIEIVGKLGDYSLKPYVVLMSGEDEAILDATEELARSSGLEVVGTLAKPFSGREMQRLLNAIKTQIPDRGSYQDQSLITQLKLGIPNDELVLHYQPKLNFSDHSIEGVEALVRWNHPTHGLLGPLAEYSEVIIPLTWSVLKNAIRQHVAWKRDGIVLPVSINVSASFLDAAETADVILKLLRTQRCAPSDLTLELTEAEVAGNPTAALDILARLRLHGIRVAMDDYGIGFSDLAQLHRYPFTDIKIDRSLVNSLETDPRARQTVDKVIDVARGLGVKITAEGVETADQWRLLHEIGCDMAQGFLISRPLPDRQLRAWLANGIRCLALPR</sequence>
<feature type="domain" description="Response regulatory" evidence="2">
    <location>
        <begin position="15"/>
        <end position="134"/>
    </location>
</feature>
<feature type="domain" description="EAL" evidence="3">
    <location>
        <begin position="145"/>
        <end position="393"/>
    </location>
</feature>
<reference evidence="4 5" key="1">
    <citation type="submission" date="2019-06" db="EMBL/GenBank/DDBJ databases">
        <title>New taxonomy in bacterial strain CC-CFT640, isolated from vineyard.</title>
        <authorList>
            <person name="Lin S.-Y."/>
            <person name="Tsai C.-F."/>
            <person name="Young C.-C."/>
        </authorList>
    </citation>
    <scope>NUCLEOTIDE SEQUENCE [LARGE SCALE GENOMIC DNA]</scope>
    <source>
        <strain evidence="4 5">CC-CFT640</strain>
    </source>
</reference>
<dbReference type="GO" id="GO:0000160">
    <property type="term" value="P:phosphorelay signal transduction system"/>
    <property type="evidence" value="ECO:0007669"/>
    <property type="project" value="InterPro"/>
</dbReference>
<dbReference type="Pfam" id="PF00563">
    <property type="entry name" value="EAL"/>
    <property type="match status" value="1"/>
</dbReference>
<dbReference type="SMART" id="SM00052">
    <property type="entry name" value="EAL"/>
    <property type="match status" value="1"/>
</dbReference>
<dbReference type="Pfam" id="PF00072">
    <property type="entry name" value="Response_reg"/>
    <property type="match status" value="1"/>
</dbReference>
<dbReference type="PROSITE" id="PS50110">
    <property type="entry name" value="RESPONSE_REGULATORY"/>
    <property type="match status" value="1"/>
</dbReference>
<proteinExistence type="predicted"/>
<keyword evidence="1" id="KW-0597">Phosphoprotein</keyword>
<dbReference type="PANTHER" id="PTHR33121">
    <property type="entry name" value="CYCLIC DI-GMP PHOSPHODIESTERASE PDEF"/>
    <property type="match status" value="1"/>
</dbReference>
<protein>
    <submittedName>
        <fullName evidence="4">EAL domain-containing response regulator</fullName>
    </submittedName>
</protein>
<evidence type="ECO:0000313" key="5">
    <source>
        <dbReference type="Proteomes" id="UP000321638"/>
    </source>
</evidence>
<gene>
    <name evidence="4" type="ORF">FHP25_27375</name>
</gene>
<dbReference type="InterPro" id="IPR001633">
    <property type="entry name" value="EAL_dom"/>
</dbReference>
<accession>A0A5C8PEN9</accession>
<evidence type="ECO:0000313" key="4">
    <source>
        <dbReference type="EMBL" id="TXL71960.1"/>
    </source>
</evidence>
<dbReference type="PANTHER" id="PTHR33121:SF79">
    <property type="entry name" value="CYCLIC DI-GMP PHOSPHODIESTERASE PDED-RELATED"/>
    <property type="match status" value="1"/>
</dbReference>
<evidence type="ECO:0000256" key="1">
    <source>
        <dbReference type="PROSITE-ProRule" id="PRU00169"/>
    </source>
</evidence>
<dbReference type="Proteomes" id="UP000321638">
    <property type="component" value="Unassembled WGS sequence"/>
</dbReference>
<dbReference type="Gene3D" id="3.20.20.450">
    <property type="entry name" value="EAL domain"/>
    <property type="match status" value="1"/>
</dbReference>
<dbReference type="AlphaFoldDB" id="A0A5C8PEN9"/>
<name>A0A5C8PEN9_9HYPH</name>
<dbReference type="InterPro" id="IPR035919">
    <property type="entry name" value="EAL_sf"/>
</dbReference>